<evidence type="ECO:0000259" key="6">
    <source>
        <dbReference type="PROSITE" id="PS51503"/>
    </source>
</evidence>
<accession>K0SD74</accession>
<sequence>MFTSSVPIFGATFDDFPGLYDMDRISLGSVVEGPAARNFPNRRRPVIGSEGHPDIAYARGYRPHTLSEDAAARFDCRQLRPPSYDASEGPDMMRTPASVLSWPALKANRFPVTSDDARLQIARRGIRPRPSAISGAESGREGRTDDTMASLAHNRLPRKHWKSTLTHADSHHTQPSLTPQKHASATVYDAMLEGFITAGLTAVPTSLILYTCMRSSPSFVKSTNWSSRTAMAIMPPLFAFAWGAESKLVHTMHSMANQAEHSKQIAEWSHEHILKEHRKELKRMTTQKILAQPGMSETTQNQTEDDVDREREIQSKFRESVINSGVRVVSGDSLSVHHRFANFFQENPFKILAGIGIPTVMYIFKGKAGQEHLATQMKIMHTRVMGQASVLIMLLSLMGFKEYMDRSGKYITERDVQDRIAQMQQSRSELMMRLQRDRMEAMKVAEKRRLAHKADVQAGLVKCGDEQSADDTVKRNEAAAMLEDAR</sequence>
<dbReference type="AlphaFoldDB" id="K0SD74"/>
<evidence type="ECO:0000256" key="5">
    <source>
        <dbReference type="SAM" id="MobiDB-lite"/>
    </source>
</evidence>
<comment type="caution">
    <text evidence="7">The sequence shown here is derived from an EMBL/GenBank/DDBJ whole genome shotgun (WGS) entry which is preliminary data.</text>
</comment>
<proteinExistence type="predicted"/>
<organism evidence="7 8">
    <name type="scientific">Thalassiosira oceanica</name>
    <name type="common">Marine diatom</name>
    <dbReference type="NCBI Taxonomy" id="159749"/>
    <lineage>
        <taxon>Eukaryota</taxon>
        <taxon>Sar</taxon>
        <taxon>Stramenopiles</taxon>
        <taxon>Ochrophyta</taxon>
        <taxon>Bacillariophyta</taxon>
        <taxon>Coscinodiscophyceae</taxon>
        <taxon>Thalassiosirophycidae</taxon>
        <taxon>Thalassiosirales</taxon>
        <taxon>Thalassiosiraceae</taxon>
        <taxon>Thalassiosira</taxon>
    </lineage>
</organism>
<protein>
    <recommendedName>
        <fullName evidence="6">HIG1 domain-containing protein</fullName>
    </recommendedName>
</protein>
<name>K0SD74_THAOC</name>
<dbReference type="OrthoDB" id="36576at2759"/>
<dbReference type="PANTHER" id="PTHR28018">
    <property type="entry name" value="RESPIRATORY SUPERCOMPLEX FACTOR 2, MITOCHONDRIAL"/>
    <property type="match status" value="1"/>
</dbReference>
<dbReference type="EMBL" id="AGNL01018326">
    <property type="protein sequence ID" value="EJK63310.1"/>
    <property type="molecule type" value="Genomic_DNA"/>
</dbReference>
<evidence type="ECO:0000256" key="1">
    <source>
        <dbReference type="ARBA" id="ARBA00004173"/>
    </source>
</evidence>
<dbReference type="eggNOG" id="ENOG502SFV5">
    <property type="taxonomic scope" value="Eukaryota"/>
</dbReference>
<gene>
    <name evidence="7" type="ORF">THAOC_16038</name>
</gene>
<keyword evidence="3" id="KW-1133">Transmembrane helix</keyword>
<evidence type="ECO:0000256" key="3">
    <source>
        <dbReference type="ARBA" id="ARBA00022989"/>
    </source>
</evidence>
<evidence type="ECO:0000313" key="8">
    <source>
        <dbReference type="Proteomes" id="UP000266841"/>
    </source>
</evidence>
<evidence type="ECO:0000313" key="7">
    <source>
        <dbReference type="EMBL" id="EJK63310.1"/>
    </source>
</evidence>
<dbReference type="GO" id="GO:0005739">
    <property type="term" value="C:mitochondrion"/>
    <property type="evidence" value="ECO:0007669"/>
    <property type="project" value="UniProtKB-SubCell"/>
</dbReference>
<keyword evidence="2" id="KW-0812">Transmembrane</keyword>
<keyword evidence="4" id="KW-0472">Membrane</keyword>
<dbReference type="PANTHER" id="PTHR28018:SF3">
    <property type="entry name" value="RESPIRATORY SUPERCOMPLEX FACTOR 2, MITOCHONDRIAL"/>
    <property type="match status" value="1"/>
</dbReference>
<feature type="domain" description="HIG1" evidence="6">
    <location>
        <begin position="321"/>
        <end position="412"/>
    </location>
</feature>
<dbReference type="GO" id="GO:0033617">
    <property type="term" value="P:mitochondrial respiratory chain complex IV assembly"/>
    <property type="evidence" value="ECO:0007669"/>
    <property type="project" value="TreeGrafter"/>
</dbReference>
<keyword evidence="8" id="KW-1185">Reference proteome</keyword>
<evidence type="ECO:0000256" key="2">
    <source>
        <dbReference type="ARBA" id="ARBA00022692"/>
    </source>
</evidence>
<dbReference type="PROSITE" id="PS51503">
    <property type="entry name" value="HIG1"/>
    <property type="match status" value="1"/>
</dbReference>
<evidence type="ECO:0000256" key="4">
    <source>
        <dbReference type="ARBA" id="ARBA00023136"/>
    </source>
</evidence>
<dbReference type="InterPro" id="IPR007667">
    <property type="entry name" value="Hypoxia_induced_domain"/>
</dbReference>
<reference evidence="7 8" key="1">
    <citation type="journal article" date="2012" name="Genome Biol.">
        <title>Genome and low-iron response of an oceanic diatom adapted to chronic iron limitation.</title>
        <authorList>
            <person name="Lommer M."/>
            <person name="Specht M."/>
            <person name="Roy A.S."/>
            <person name="Kraemer L."/>
            <person name="Andreson R."/>
            <person name="Gutowska M.A."/>
            <person name="Wolf J."/>
            <person name="Bergner S.V."/>
            <person name="Schilhabel M.B."/>
            <person name="Klostermeier U.C."/>
            <person name="Beiko R.G."/>
            <person name="Rosenstiel P."/>
            <person name="Hippler M."/>
            <person name="Laroche J."/>
        </authorList>
    </citation>
    <scope>NUCLEOTIDE SEQUENCE [LARGE SCALE GENOMIC DNA]</scope>
    <source>
        <strain evidence="7 8">CCMP1005</strain>
    </source>
</reference>
<feature type="region of interest" description="Disordered" evidence="5">
    <location>
        <begin position="126"/>
        <end position="146"/>
    </location>
</feature>
<comment type="subcellular location">
    <subcellularLocation>
        <location evidence="1">Mitochondrion</location>
    </subcellularLocation>
</comment>
<dbReference type="Proteomes" id="UP000266841">
    <property type="component" value="Unassembled WGS sequence"/>
</dbReference>
<dbReference type="InterPro" id="IPR040153">
    <property type="entry name" value="Rcf2"/>
</dbReference>